<dbReference type="EMBL" id="CAJVPV010001249">
    <property type="protein sequence ID" value="CAG8491331.1"/>
    <property type="molecule type" value="Genomic_DNA"/>
</dbReference>
<dbReference type="InterPro" id="IPR036910">
    <property type="entry name" value="HMG_box_dom_sf"/>
</dbReference>
<reference evidence="3" key="1">
    <citation type="submission" date="2021-06" db="EMBL/GenBank/DDBJ databases">
        <authorList>
            <person name="Kallberg Y."/>
            <person name="Tangrot J."/>
            <person name="Rosling A."/>
        </authorList>
    </citation>
    <scope>NUCLEOTIDE SEQUENCE</scope>
    <source>
        <strain evidence="3">CL551</strain>
    </source>
</reference>
<dbReference type="SUPFAM" id="SSF47095">
    <property type="entry name" value="HMG-box"/>
    <property type="match status" value="1"/>
</dbReference>
<feature type="DNA-binding region" description="HMG box" evidence="1">
    <location>
        <begin position="9"/>
        <end position="72"/>
    </location>
</feature>
<dbReference type="PROSITE" id="PS50118">
    <property type="entry name" value="HMG_BOX_2"/>
    <property type="match status" value="1"/>
</dbReference>
<keyword evidence="4" id="KW-1185">Reference proteome</keyword>
<evidence type="ECO:0000313" key="3">
    <source>
        <dbReference type="EMBL" id="CAG8491331.1"/>
    </source>
</evidence>
<comment type="caution">
    <text evidence="3">The sequence shown here is derived from an EMBL/GenBank/DDBJ whole genome shotgun (WGS) entry which is preliminary data.</text>
</comment>
<dbReference type="CDD" id="cd00084">
    <property type="entry name" value="HMG-box_SF"/>
    <property type="match status" value="1"/>
</dbReference>
<name>A0A9N8WJ03_9GLOM</name>
<dbReference type="AlphaFoldDB" id="A0A9N8WJ03"/>
<dbReference type="InterPro" id="IPR009071">
    <property type="entry name" value="HMG_box_dom"/>
</dbReference>
<gene>
    <name evidence="3" type="ORF">AMORRO_LOCUS2791</name>
</gene>
<proteinExistence type="predicted"/>
<accession>A0A9N8WJ03</accession>
<evidence type="ECO:0000259" key="2">
    <source>
        <dbReference type="PROSITE" id="PS50118"/>
    </source>
</evidence>
<protein>
    <submittedName>
        <fullName evidence="3">18503_t:CDS:1</fullName>
    </submittedName>
</protein>
<dbReference type="GO" id="GO:0005634">
    <property type="term" value="C:nucleus"/>
    <property type="evidence" value="ECO:0007669"/>
    <property type="project" value="UniProtKB-UniRule"/>
</dbReference>
<dbReference type="GO" id="GO:0003677">
    <property type="term" value="F:DNA binding"/>
    <property type="evidence" value="ECO:0007669"/>
    <property type="project" value="UniProtKB-UniRule"/>
</dbReference>
<dbReference type="Proteomes" id="UP000789342">
    <property type="component" value="Unassembled WGS sequence"/>
</dbReference>
<feature type="domain" description="HMG box" evidence="2">
    <location>
        <begin position="9"/>
        <end position="72"/>
    </location>
</feature>
<evidence type="ECO:0000313" key="4">
    <source>
        <dbReference type="Proteomes" id="UP000789342"/>
    </source>
</evidence>
<dbReference type="Gene3D" id="1.10.30.10">
    <property type="entry name" value="High mobility group box domain"/>
    <property type="match status" value="1"/>
</dbReference>
<keyword evidence="1" id="KW-0238">DNA-binding</keyword>
<keyword evidence="1" id="KW-0539">Nucleus</keyword>
<evidence type="ECO:0000256" key="1">
    <source>
        <dbReference type="PROSITE-ProRule" id="PRU00267"/>
    </source>
</evidence>
<organism evidence="3 4">
    <name type="scientific">Acaulospora morrowiae</name>
    <dbReference type="NCBI Taxonomy" id="94023"/>
    <lineage>
        <taxon>Eukaryota</taxon>
        <taxon>Fungi</taxon>
        <taxon>Fungi incertae sedis</taxon>
        <taxon>Mucoromycota</taxon>
        <taxon>Glomeromycotina</taxon>
        <taxon>Glomeromycetes</taxon>
        <taxon>Diversisporales</taxon>
        <taxon>Acaulosporaceae</taxon>
        <taxon>Acaulospora</taxon>
    </lineage>
</organism>
<sequence length="101" mass="12001">MGNSMHTEEEKAVNPYILFYQEYRESEDPDGRRITSEVAAFWNSMSGNSRQPYFDKAKQLRGNAKHVITRKRSCRRKGLQYKNYSSEDYSLQQYTKISKIY</sequence>